<evidence type="ECO:0000313" key="1">
    <source>
        <dbReference type="EMBL" id="KAK3076317.1"/>
    </source>
</evidence>
<organism evidence="1 2">
    <name type="scientific">Coniosporium uncinatum</name>
    <dbReference type="NCBI Taxonomy" id="93489"/>
    <lineage>
        <taxon>Eukaryota</taxon>
        <taxon>Fungi</taxon>
        <taxon>Dikarya</taxon>
        <taxon>Ascomycota</taxon>
        <taxon>Pezizomycotina</taxon>
        <taxon>Dothideomycetes</taxon>
        <taxon>Dothideomycetes incertae sedis</taxon>
        <taxon>Coniosporium</taxon>
    </lineage>
</organism>
<dbReference type="Proteomes" id="UP001186974">
    <property type="component" value="Unassembled WGS sequence"/>
</dbReference>
<keyword evidence="2" id="KW-1185">Reference proteome</keyword>
<reference evidence="1" key="1">
    <citation type="submission" date="2024-09" db="EMBL/GenBank/DDBJ databases">
        <title>Black Yeasts Isolated from many extreme environments.</title>
        <authorList>
            <person name="Coleine C."/>
            <person name="Stajich J.E."/>
            <person name="Selbmann L."/>
        </authorList>
    </citation>
    <scope>NUCLEOTIDE SEQUENCE</scope>
    <source>
        <strain evidence="1">CCFEE 5737</strain>
    </source>
</reference>
<comment type="caution">
    <text evidence="1">The sequence shown here is derived from an EMBL/GenBank/DDBJ whole genome shotgun (WGS) entry which is preliminary data.</text>
</comment>
<accession>A0ACC3DID4</accession>
<name>A0ACC3DID4_9PEZI</name>
<dbReference type="EMBL" id="JAWDJW010004112">
    <property type="protein sequence ID" value="KAK3076317.1"/>
    <property type="molecule type" value="Genomic_DNA"/>
</dbReference>
<sequence>AYAMCQSNNFEGPDFKDGRLSMAKSGAPQKAAVSFTDDATAEECCAFCAEESDCSVGVFLNGVCGLASYPECAAILGWQMTARYGGKNEAVVFNGNCGFFWEEPEL</sequence>
<protein>
    <submittedName>
        <fullName evidence="1">Uncharacterized protein</fullName>
    </submittedName>
</protein>
<feature type="non-terminal residue" evidence="1">
    <location>
        <position position="1"/>
    </location>
</feature>
<gene>
    <name evidence="1" type="ORF">LTS18_013340</name>
</gene>
<evidence type="ECO:0000313" key="2">
    <source>
        <dbReference type="Proteomes" id="UP001186974"/>
    </source>
</evidence>
<proteinExistence type="predicted"/>